<comment type="caution">
    <text evidence="1">The sequence shown here is derived from an EMBL/GenBank/DDBJ whole genome shotgun (WGS) entry which is preliminary data.</text>
</comment>
<proteinExistence type="predicted"/>
<sequence>MLVLRELVLVLRWSCRKGRQIRDSAKVVKKSGHKKTARLRWRFFGKLGFYTNDSPLSIRQRLEMPKKVKIKLGGHDGLGRVGKN</sequence>
<protein>
    <submittedName>
        <fullName evidence="1">Uncharacterized protein</fullName>
    </submittedName>
</protein>
<evidence type="ECO:0000313" key="1">
    <source>
        <dbReference type="EMBL" id="MFK4440130.1"/>
    </source>
</evidence>
<organism evidence="1 2">
    <name type="scientific">Caballeronia udeis</name>
    <dbReference type="NCBI Taxonomy" id="1232866"/>
    <lineage>
        <taxon>Bacteria</taxon>
        <taxon>Pseudomonadati</taxon>
        <taxon>Pseudomonadota</taxon>
        <taxon>Betaproteobacteria</taxon>
        <taxon>Burkholderiales</taxon>
        <taxon>Burkholderiaceae</taxon>
        <taxon>Caballeronia</taxon>
    </lineage>
</organism>
<keyword evidence="2" id="KW-1185">Reference proteome</keyword>
<dbReference type="EMBL" id="JBIYDN010000001">
    <property type="protein sequence ID" value="MFK4440130.1"/>
    <property type="molecule type" value="Genomic_DNA"/>
</dbReference>
<gene>
    <name evidence="1" type="ORF">ABH943_000130</name>
</gene>
<reference evidence="1 2" key="1">
    <citation type="submission" date="2024-11" db="EMBL/GenBank/DDBJ databases">
        <title>Using genomics to understand microbial adaptation to soil warming.</title>
        <authorList>
            <person name="Deangelis K.M. PhD."/>
        </authorList>
    </citation>
    <scope>NUCLEOTIDE SEQUENCE [LARGE SCALE GENOMIC DNA]</scope>
    <source>
        <strain evidence="1 2">GAS97</strain>
    </source>
</reference>
<dbReference type="RefSeq" id="WP_404603932.1">
    <property type="nucleotide sequence ID" value="NZ_JBIYDN010000001.1"/>
</dbReference>
<accession>A0ABW8M903</accession>
<name>A0ABW8M903_9BURK</name>
<evidence type="ECO:0000313" key="2">
    <source>
        <dbReference type="Proteomes" id="UP001620514"/>
    </source>
</evidence>
<dbReference type="Proteomes" id="UP001620514">
    <property type="component" value="Unassembled WGS sequence"/>
</dbReference>